<evidence type="ECO:0000313" key="2">
    <source>
        <dbReference type="EMBL" id="WTZ09808.1"/>
    </source>
</evidence>
<dbReference type="Gene3D" id="3.40.190.10">
    <property type="entry name" value="Periplasmic binding protein-like II"/>
    <property type="match status" value="1"/>
</dbReference>
<protein>
    <submittedName>
        <fullName evidence="2">Extracellular solute-binding protein</fullName>
    </submittedName>
</protein>
<gene>
    <name evidence="2" type="ORF">OG699_18520</name>
</gene>
<evidence type="ECO:0000256" key="1">
    <source>
        <dbReference type="SAM" id="SignalP"/>
    </source>
</evidence>
<sequence>MSTTRRRLAAAVAVTLTGALLATACGGSDSGSSDGKTLRLWHYEAPNSAMGAAWNEAIKEFEAQHPGVKVKFEEKGFEQIQKTAPMVLNSNDAPDIMEYNKGNATAGLLSKQGLLTDLTAEAGKRGWDKKLSAGVRTTSQYDTNGVMGSGKWYGVPNYAEYTMVFYNKDLFEKYGIAEPTTYDELVSAMDTFVAKGVTPLANAGAEYIAQQYLYQLALSKADRSWVDTYELYKGKADFHDTAWSYAADTFADWVGKGYISKKSSGTKAEDAGVSWIQGKSPILFSGSWWYGRFESEAKFDWDSGLFPGSNLTLGSGGNLWVVPKGAKNKELAYDFIDITMSKKIQNLLGNKGGVPVAADTSAITDARTKTLIADYNTLSGRDGLAFYPDWPVAGFYDTLVSETQKLITGSEKPDAYLDNLQKAYDKGVPQR</sequence>
<dbReference type="EMBL" id="CP109546">
    <property type="protein sequence ID" value="WTZ09808.1"/>
    <property type="molecule type" value="Genomic_DNA"/>
</dbReference>
<dbReference type="Pfam" id="PF01547">
    <property type="entry name" value="SBP_bac_1"/>
    <property type="match status" value="1"/>
</dbReference>
<name>A0AAU3HZX1_9ACTN</name>
<accession>A0AAU3HZX1</accession>
<feature type="signal peptide" evidence="1">
    <location>
        <begin position="1"/>
        <end position="24"/>
    </location>
</feature>
<dbReference type="AlphaFoldDB" id="A0AAU3HZX1"/>
<dbReference type="PANTHER" id="PTHR43649">
    <property type="entry name" value="ARABINOSE-BINDING PROTEIN-RELATED"/>
    <property type="match status" value="1"/>
</dbReference>
<organism evidence="2">
    <name type="scientific">Streptomyces sp. NBC_01393</name>
    <dbReference type="NCBI Taxonomy" id="2903851"/>
    <lineage>
        <taxon>Bacteria</taxon>
        <taxon>Bacillati</taxon>
        <taxon>Actinomycetota</taxon>
        <taxon>Actinomycetes</taxon>
        <taxon>Kitasatosporales</taxon>
        <taxon>Streptomycetaceae</taxon>
        <taxon>Streptomyces</taxon>
    </lineage>
</organism>
<dbReference type="PANTHER" id="PTHR43649:SF14">
    <property type="entry name" value="BLR3389 PROTEIN"/>
    <property type="match status" value="1"/>
</dbReference>
<dbReference type="SUPFAM" id="SSF53850">
    <property type="entry name" value="Periplasmic binding protein-like II"/>
    <property type="match status" value="1"/>
</dbReference>
<dbReference type="InterPro" id="IPR006059">
    <property type="entry name" value="SBP"/>
</dbReference>
<dbReference type="InterPro" id="IPR050490">
    <property type="entry name" value="Bact_solute-bd_prot1"/>
</dbReference>
<keyword evidence="1" id="KW-0732">Signal</keyword>
<feature type="chain" id="PRO_5043917633" evidence="1">
    <location>
        <begin position="25"/>
        <end position="431"/>
    </location>
</feature>
<reference evidence="2" key="1">
    <citation type="submission" date="2022-10" db="EMBL/GenBank/DDBJ databases">
        <title>The complete genomes of actinobacterial strains from the NBC collection.</title>
        <authorList>
            <person name="Joergensen T.S."/>
            <person name="Alvarez Arevalo M."/>
            <person name="Sterndorff E.B."/>
            <person name="Faurdal D."/>
            <person name="Vuksanovic O."/>
            <person name="Mourched A.-S."/>
            <person name="Charusanti P."/>
            <person name="Shaw S."/>
            <person name="Blin K."/>
            <person name="Weber T."/>
        </authorList>
    </citation>
    <scope>NUCLEOTIDE SEQUENCE</scope>
    <source>
        <strain evidence="2">NBC_01393</strain>
    </source>
</reference>
<dbReference type="PROSITE" id="PS51257">
    <property type="entry name" value="PROKAR_LIPOPROTEIN"/>
    <property type="match status" value="1"/>
</dbReference>
<proteinExistence type="predicted"/>